<accession>A0A9Q1BF44</accession>
<evidence type="ECO:0000313" key="2">
    <source>
        <dbReference type="EMBL" id="KAJ8024290.1"/>
    </source>
</evidence>
<keyword evidence="3" id="KW-1185">Reference proteome</keyword>
<sequence>MGYPKDKMAVLWSTVLTGKAVSVYSRLSERESKNYDVLKSALLKSYDLNGDSFHRKFRHSKLDSGETYSQLIERLSGYLKRWIDLSGIDKTYNGLTELMVKEQLYDICPIELRMFLKERKLTTVTVITASADQYVEAHGSGKQFSKKGSKDYRPKPTDAQIPKERE</sequence>
<organism evidence="2 3">
    <name type="scientific">Holothuria leucospilota</name>
    <name type="common">Black long sea cucumber</name>
    <name type="synonym">Mertensiothuria leucospilota</name>
    <dbReference type="NCBI Taxonomy" id="206669"/>
    <lineage>
        <taxon>Eukaryota</taxon>
        <taxon>Metazoa</taxon>
        <taxon>Echinodermata</taxon>
        <taxon>Eleutherozoa</taxon>
        <taxon>Echinozoa</taxon>
        <taxon>Holothuroidea</taxon>
        <taxon>Aspidochirotacea</taxon>
        <taxon>Aspidochirotida</taxon>
        <taxon>Holothuriidae</taxon>
        <taxon>Holothuria</taxon>
    </lineage>
</organism>
<dbReference type="OrthoDB" id="10051775at2759"/>
<dbReference type="SUPFAM" id="SSF47353">
    <property type="entry name" value="Retrovirus capsid dimerization domain-like"/>
    <property type="match status" value="1"/>
</dbReference>
<comment type="caution">
    <text evidence="2">The sequence shown here is derived from an EMBL/GenBank/DDBJ whole genome shotgun (WGS) entry which is preliminary data.</text>
</comment>
<dbReference type="Proteomes" id="UP001152320">
    <property type="component" value="Chromosome 19"/>
</dbReference>
<dbReference type="InterPro" id="IPR038269">
    <property type="entry name" value="SCAN_sf"/>
</dbReference>
<evidence type="ECO:0008006" key="4">
    <source>
        <dbReference type="Google" id="ProtNLM"/>
    </source>
</evidence>
<name>A0A9Q1BF44_HOLLE</name>
<feature type="compositionally biased region" description="Basic and acidic residues" evidence="1">
    <location>
        <begin position="148"/>
        <end position="166"/>
    </location>
</feature>
<dbReference type="PANTHER" id="PTHR46888">
    <property type="entry name" value="ZINC KNUCKLE DOMAINCONTAINING PROTEIN-RELATED"/>
    <property type="match status" value="1"/>
</dbReference>
<evidence type="ECO:0000256" key="1">
    <source>
        <dbReference type="SAM" id="MobiDB-lite"/>
    </source>
</evidence>
<proteinExistence type="predicted"/>
<reference evidence="2" key="1">
    <citation type="submission" date="2021-10" db="EMBL/GenBank/DDBJ databases">
        <title>Tropical sea cucumber genome reveals ecological adaptation and Cuvierian tubules defense mechanism.</title>
        <authorList>
            <person name="Chen T."/>
        </authorList>
    </citation>
    <scope>NUCLEOTIDE SEQUENCE</scope>
    <source>
        <strain evidence="2">Nanhai2018</strain>
        <tissue evidence="2">Muscle</tissue>
    </source>
</reference>
<dbReference type="EMBL" id="JAIZAY010000019">
    <property type="protein sequence ID" value="KAJ8024290.1"/>
    <property type="molecule type" value="Genomic_DNA"/>
</dbReference>
<feature type="region of interest" description="Disordered" evidence="1">
    <location>
        <begin position="138"/>
        <end position="166"/>
    </location>
</feature>
<dbReference type="PANTHER" id="PTHR46888:SF1">
    <property type="entry name" value="RIBONUCLEASE H"/>
    <property type="match status" value="1"/>
</dbReference>
<dbReference type="Gene3D" id="1.10.4020.10">
    <property type="entry name" value="DNA breaking-rejoining enzymes"/>
    <property type="match status" value="1"/>
</dbReference>
<evidence type="ECO:0000313" key="3">
    <source>
        <dbReference type="Proteomes" id="UP001152320"/>
    </source>
</evidence>
<gene>
    <name evidence="2" type="ORF">HOLleu_36989</name>
</gene>
<protein>
    <recommendedName>
        <fullName evidence="4">SCAN box domain-containing protein</fullName>
    </recommendedName>
</protein>
<dbReference type="AlphaFoldDB" id="A0A9Q1BF44"/>